<organism evidence="1 2">
    <name type="scientific">Nocardiopsis alba</name>
    <dbReference type="NCBI Taxonomy" id="53437"/>
    <lineage>
        <taxon>Bacteria</taxon>
        <taxon>Bacillati</taxon>
        <taxon>Actinomycetota</taxon>
        <taxon>Actinomycetes</taxon>
        <taxon>Streptosporangiales</taxon>
        <taxon>Nocardiopsidaceae</taxon>
        <taxon>Nocardiopsis</taxon>
    </lineage>
</organism>
<proteinExistence type="predicted"/>
<dbReference type="Gene3D" id="3.40.50.720">
    <property type="entry name" value="NAD(P)-binding Rossmann-like Domain"/>
    <property type="match status" value="1"/>
</dbReference>
<gene>
    <name evidence="1" type="ORF">VSQ78_19175</name>
</gene>
<evidence type="ECO:0000313" key="2">
    <source>
        <dbReference type="Proteomes" id="UP001585053"/>
    </source>
</evidence>
<dbReference type="RefSeq" id="WP_014912278.1">
    <property type="nucleotide sequence ID" value="NZ_JAYMRS010000007.1"/>
</dbReference>
<accession>A0ABV5DZ22</accession>
<reference evidence="1 2" key="1">
    <citation type="submission" date="2024-01" db="EMBL/GenBank/DDBJ databases">
        <title>Genome mining of biosynthetic gene clusters to explore secondary metabolites of Streptomyces sp.</title>
        <authorList>
            <person name="Baig A."/>
            <person name="Ajitkumar Shintre N."/>
            <person name="Kumar H."/>
            <person name="Anbarasu A."/>
            <person name="Ramaiah S."/>
        </authorList>
    </citation>
    <scope>NUCLEOTIDE SEQUENCE [LARGE SCALE GENOMIC DNA]</scope>
    <source>
        <strain evidence="1 2">A01</strain>
    </source>
</reference>
<sequence length="604" mass="64435">MSQSTEDTGHRGFVLARSDVEVAGTDEGAWIGISDSSFTVRGNGAHRLIRDLVAGCDGRATVQDVLDRGPEQVRPVADTLLKALVRRRYVVLLDQPLGGGGAGSAPDPLIRQFAHWTEDSSAAVARLSGKSLRLVGEPGWLERVRSELDGLVPPGLRVEDLPVTPGRTRAPLLDTYPGEPESASWQAGDVVALQADAFSADELAREQKSLWNHGAPHCVAGRIGSRYWLLWSRDGGTGCWRCLRSLALAAEVAAPDTGVGALTDVAGHVSVANLVRSLLARAAGIDDAFGTADALSTDVHELSVRTHTVVRRPGCACRRTESRKPRHGSGPAEAVIRRNFYASDDSDRSDEHHAEIMGTLASWTDERVGPFLEIDRDTLPQVPLGAAYARALNLVDEHGGIAATVRTLSSREAYYQAALNVLEVTSRHGAGETDPTRYTGAGWTHGEATYRALLRSLPGAPSDPRTMAPLDLDDSSDGECARMARYLERRLGNRGIGGTWLGEHLGNGLCHAALIAEGGPAVSGYGACYGEAVAMALLRTVNDGVLVHVNPHHTTWGDFWTQVTAPVGLEDVSLPFAQGPARIVGFVPESGARRPYDLAEVSVP</sequence>
<protein>
    <submittedName>
        <fullName evidence="1">Uncharacterized protein</fullName>
    </submittedName>
</protein>
<dbReference type="Proteomes" id="UP001585053">
    <property type="component" value="Unassembled WGS sequence"/>
</dbReference>
<comment type="caution">
    <text evidence="1">The sequence shown here is derived from an EMBL/GenBank/DDBJ whole genome shotgun (WGS) entry which is preliminary data.</text>
</comment>
<name>A0ABV5DZ22_9ACTN</name>
<evidence type="ECO:0000313" key="1">
    <source>
        <dbReference type="EMBL" id="MFB8769838.1"/>
    </source>
</evidence>
<keyword evidence="2" id="KW-1185">Reference proteome</keyword>
<dbReference type="EMBL" id="JAYMRS010000007">
    <property type="protein sequence ID" value="MFB8769838.1"/>
    <property type="molecule type" value="Genomic_DNA"/>
</dbReference>